<protein>
    <submittedName>
        <fullName evidence="6">TetR/AcrR family transcriptional regulator</fullName>
    </submittedName>
</protein>
<keyword evidence="1" id="KW-0805">Transcription regulation</keyword>
<feature type="DNA-binding region" description="H-T-H motif" evidence="4">
    <location>
        <begin position="43"/>
        <end position="62"/>
    </location>
</feature>
<dbReference type="PANTHER" id="PTHR30055">
    <property type="entry name" value="HTH-TYPE TRANSCRIPTIONAL REGULATOR RUTR"/>
    <property type="match status" value="1"/>
</dbReference>
<keyword evidence="7" id="KW-1185">Reference proteome</keyword>
<evidence type="ECO:0000313" key="6">
    <source>
        <dbReference type="EMBL" id="MEV5506900.1"/>
    </source>
</evidence>
<dbReference type="InterPro" id="IPR036271">
    <property type="entry name" value="Tet_transcr_reg_TetR-rel_C_sf"/>
</dbReference>
<dbReference type="Pfam" id="PF16859">
    <property type="entry name" value="TetR_C_11"/>
    <property type="match status" value="1"/>
</dbReference>
<keyword evidence="2 4" id="KW-0238">DNA-binding</keyword>
<dbReference type="PROSITE" id="PS01081">
    <property type="entry name" value="HTH_TETR_1"/>
    <property type="match status" value="1"/>
</dbReference>
<name>A0ABV3JVI6_STRON</name>
<evidence type="ECO:0000256" key="4">
    <source>
        <dbReference type="PROSITE-ProRule" id="PRU00335"/>
    </source>
</evidence>
<dbReference type="InterPro" id="IPR050109">
    <property type="entry name" value="HTH-type_TetR-like_transc_reg"/>
</dbReference>
<dbReference type="Proteomes" id="UP001552594">
    <property type="component" value="Unassembled WGS sequence"/>
</dbReference>
<accession>A0ABV3JVI6</accession>
<reference evidence="6 7" key="1">
    <citation type="submission" date="2024-06" db="EMBL/GenBank/DDBJ databases">
        <title>The Natural Products Discovery Center: Release of the First 8490 Sequenced Strains for Exploring Actinobacteria Biosynthetic Diversity.</title>
        <authorList>
            <person name="Kalkreuter E."/>
            <person name="Kautsar S.A."/>
            <person name="Yang D."/>
            <person name="Bader C.D."/>
            <person name="Teijaro C.N."/>
            <person name="Fluegel L."/>
            <person name="Davis C.M."/>
            <person name="Simpson J.R."/>
            <person name="Lauterbach L."/>
            <person name="Steele A.D."/>
            <person name="Gui C."/>
            <person name="Meng S."/>
            <person name="Li G."/>
            <person name="Viehrig K."/>
            <person name="Ye F."/>
            <person name="Su P."/>
            <person name="Kiefer A.F."/>
            <person name="Nichols A."/>
            <person name="Cepeda A.J."/>
            <person name="Yan W."/>
            <person name="Fan B."/>
            <person name="Jiang Y."/>
            <person name="Adhikari A."/>
            <person name="Zheng C.-J."/>
            <person name="Schuster L."/>
            <person name="Cowan T.M."/>
            <person name="Smanski M.J."/>
            <person name="Chevrette M.G."/>
            <person name="De Carvalho L.P.S."/>
            <person name="Shen B."/>
        </authorList>
    </citation>
    <scope>NUCLEOTIDE SEQUENCE [LARGE SCALE GENOMIC DNA]</scope>
    <source>
        <strain evidence="6 7">NPDC052347</strain>
    </source>
</reference>
<evidence type="ECO:0000259" key="5">
    <source>
        <dbReference type="PROSITE" id="PS50977"/>
    </source>
</evidence>
<dbReference type="RefSeq" id="WP_109280866.1">
    <property type="nucleotide sequence ID" value="NZ_JBFAUK010000006.1"/>
</dbReference>
<dbReference type="InterPro" id="IPR011075">
    <property type="entry name" value="TetR_C"/>
</dbReference>
<dbReference type="SUPFAM" id="SSF46689">
    <property type="entry name" value="Homeodomain-like"/>
    <property type="match status" value="1"/>
</dbReference>
<keyword evidence="3" id="KW-0804">Transcription</keyword>
<evidence type="ECO:0000313" key="7">
    <source>
        <dbReference type="Proteomes" id="UP001552594"/>
    </source>
</evidence>
<dbReference type="EMBL" id="JBFAUK010000006">
    <property type="protein sequence ID" value="MEV5506900.1"/>
    <property type="molecule type" value="Genomic_DNA"/>
</dbReference>
<evidence type="ECO:0000256" key="1">
    <source>
        <dbReference type="ARBA" id="ARBA00023015"/>
    </source>
</evidence>
<evidence type="ECO:0000256" key="3">
    <source>
        <dbReference type="ARBA" id="ARBA00023163"/>
    </source>
</evidence>
<dbReference type="InterPro" id="IPR009057">
    <property type="entry name" value="Homeodomain-like_sf"/>
</dbReference>
<comment type="caution">
    <text evidence="6">The sequence shown here is derived from an EMBL/GenBank/DDBJ whole genome shotgun (WGS) entry which is preliminary data.</text>
</comment>
<organism evidence="6 7">
    <name type="scientific">Streptomyces orinoci</name>
    <name type="common">Streptoverticillium orinoci</name>
    <dbReference type="NCBI Taxonomy" id="67339"/>
    <lineage>
        <taxon>Bacteria</taxon>
        <taxon>Bacillati</taxon>
        <taxon>Actinomycetota</taxon>
        <taxon>Actinomycetes</taxon>
        <taxon>Kitasatosporales</taxon>
        <taxon>Streptomycetaceae</taxon>
        <taxon>Streptomyces</taxon>
    </lineage>
</organism>
<dbReference type="PANTHER" id="PTHR30055:SF148">
    <property type="entry name" value="TETR-FAMILY TRANSCRIPTIONAL REGULATOR"/>
    <property type="match status" value="1"/>
</dbReference>
<dbReference type="Pfam" id="PF00440">
    <property type="entry name" value="TetR_N"/>
    <property type="match status" value="1"/>
</dbReference>
<evidence type="ECO:0000256" key="2">
    <source>
        <dbReference type="ARBA" id="ARBA00023125"/>
    </source>
</evidence>
<gene>
    <name evidence="6" type="ORF">AB0L16_10530</name>
</gene>
<feature type="domain" description="HTH tetR-type" evidence="5">
    <location>
        <begin position="19"/>
        <end position="80"/>
    </location>
</feature>
<dbReference type="Gene3D" id="1.10.10.60">
    <property type="entry name" value="Homeodomain-like"/>
    <property type="match status" value="1"/>
</dbReference>
<dbReference type="Gene3D" id="1.10.357.10">
    <property type="entry name" value="Tetracycline Repressor, domain 2"/>
    <property type="match status" value="1"/>
</dbReference>
<dbReference type="InterPro" id="IPR023772">
    <property type="entry name" value="DNA-bd_HTH_TetR-type_CS"/>
</dbReference>
<dbReference type="SUPFAM" id="SSF48498">
    <property type="entry name" value="Tetracyclin repressor-like, C-terminal domain"/>
    <property type="match status" value="1"/>
</dbReference>
<dbReference type="InterPro" id="IPR001647">
    <property type="entry name" value="HTH_TetR"/>
</dbReference>
<dbReference type="PROSITE" id="PS50977">
    <property type="entry name" value="HTH_TETR_2"/>
    <property type="match status" value="1"/>
</dbReference>
<proteinExistence type="predicted"/>
<sequence length="209" mass="22720">MTGTEVVPPAVQRGRPRSGAVDCAVIDAVVRLLEEGVGIGDLSMERIAREAGVGKATVYRRWPGKEALMLDVLRSLDIAYDPPPAGSTVRDALVHLLELMRRRVLAKRSSAVLRTVIAQVKAHPAVWREYHDTILEARRQVFESVLRRGIAEGLIRPGADLELLTDLLVSPLLSRSVLHEWKELPEGLCEEIVDTVLFGAGAAGPPATG</sequence>